<comment type="subcellular location">
    <subcellularLocation>
        <location evidence="3">Peroxisome</location>
    </subcellularLocation>
</comment>
<dbReference type="SUPFAM" id="SSF55447">
    <property type="entry name" value="CO dehydrogenase flavoprotein C-terminal domain-like"/>
    <property type="match status" value="1"/>
</dbReference>
<comment type="catalytic activity">
    <reaction evidence="18">
        <text>hypoxanthine + NAD(+) + H2O = xanthine + NADH + H(+)</text>
        <dbReference type="Rhea" id="RHEA:24670"/>
        <dbReference type="ChEBI" id="CHEBI:15377"/>
        <dbReference type="ChEBI" id="CHEBI:15378"/>
        <dbReference type="ChEBI" id="CHEBI:17368"/>
        <dbReference type="ChEBI" id="CHEBI:17712"/>
        <dbReference type="ChEBI" id="CHEBI:57540"/>
        <dbReference type="ChEBI" id="CHEBI:57945"/>
        <dbReference type="EC" id="1.17.1.4"/>
    </reaction>
</comment>
<dbReference type="FunFam" id="3.10.20.30:FF:000015">
    <property type="entry name" value="Aldehyde oxidase 1"/>
    <property type="match status" value="1"/>
</dbReference>
<dbReference type="Gene3D" id="3.30.465.10">
    <property type="match status" value="1"/>
</dbReference>
<dbReference type="InterPro" id="IPR002888">
    <property type="entry name" value="2Fe-2S-bd"/>
</dbReference>
<evidence type="ECO:0000256" key="2">
    <source>
        <dbReference type="ARBA" id="ARBA00001974"/>
    </source>
</evidence>
<dbReference type="GO" id="GO:0005777">
    <property type="term" value="C:peroxisome"/>
    <property type="evidence" value="ECO:0007669"/>
    <property type="project" value="UniProtKB-SubCell"/>
</dbReference>
<evidence type="ECO:0000259" key="23">
    <source>
        <dbReference type="PROSITE" id="PS51387"/>
    </source>
</evidence>
<dbReference type="InterPro" id="IPR011993">
    <property type="entry name" value="PH-like_dom_sf"/>
</dbReference>
<feature type="compositionally biased region" description="Polar residues" evidence="19">
    <location>
        <begin position="1"/>
        <end position="21"/>
    </location>
</feature>
<evidence type="ECO:0000256" key="5">
    <source>
        <dbReference type="ARBA" id="ARBA00013123"/>
    </source>
</evidence>
<feature type="region of interest" description="Disordered" evidence="19">
    <location>
        <begin position="255"/>
        <end position="357"/>
    </location>
</feature>
<comment type="cofactor">
    <cofactor evidence="1">
        <name>Mo-molybdopterin</name>
        <dbReference type="ChEBI" id="CHEBI:71302"/>
    </cofactor>
</comment>
<evidence type="ECO:0000256" key="4">
    <source>
        <dbReference type="ARBA" id="ARBA00006849"/>
    </source>
</evidence>
<dbReference type="InterPro" id="IPR006058">
    <property type="entry name" value="2Fe2S_fd_BS"/>
</dbReference>
<dbReference type="Pfam" id="PF00941">
    <property type="entry name" value="FAD_binding_5"/>
    <property type="match status" value="1"/>
</dbReference>
<dbReference type="Pfam" id="PF01799">
    <property type="entry name" value="Fer2_2"/>
    <property type="match status" value="1"/>
</dbReference>
<dbReference type="CDD" id="cd00207">
    <property type="entry name" value="fer2"/>
    <property type="match status" value="1"/>
</dbReference>
<dbReference type="SUPFAM" id="SSF56003">
    <property type="entry name" value="Molybdenum cofactor-binding domain"/>
    <property type="match status" value="1"/>
</dbReference>
<dbReference type="InterPro" id="IPR036683">
    <property type="entry name" value="CO_DH_flav_C_dom_sf"/>
</dbReference>
<dbReference type="SMART" id="SM01092">
    <property type="entry name" value="CO_deh_flav_C"/>
    <property type="match status" value="1"/>
</dbReference>
<dbReference type="GO" id="GO:0071949">
    <property type="term" value="F:FAD binding"/>
    <property type="evidence" value="ECO:0007669"/>
    <property type="project" value="InterPro"/>
</dbReference>
<dbReference type="FunFam" id="3.30.43.10:FF:000001">
    <property type="entry name" value="Xanthine dehydrogenase/oxidase"/>
    <property type="match status" value="1"/>
</dbReference>
<dbReference type="SUPFAM" id="SSF54236">
    <property type="entry name" value="Ubiquitin-like"/>
    <property type="match status" value="1"/>
</dbReference>
<dbReference type="Proteomes" id="UP000242875">
    <property type="component" value="Unassembled WGS sequence"/>
</dbReference>
<reference evidence="24 25" key="1">
    <citation type="journal article" date="2017" name="Mycologia">
        <title>Bifiguratus adelaidae, gen. et sp. nov., a new member of Mucoromycotina in endophytic and soil-dwelling habitats.</title>
        <authorList>
            <person name="Torres-Cruz T.J."/>
            <person name="Billingsley Tobias T.L."/>
            <person name="Almatruk M."/>
            <person name="Hesse C."/>
            <person name="Kuske C.R."/>
            <person name="Desiro A."/>
            <person name="Benucci G.M."/>
            <person name="Bonito G."/>
            <person name="Stajich J.E."/>
            <person name="Dunlap C."/>
            <person name="Arnold A.E."/>
            <person name="Porras-Alfaro A."/>
        </authorList>
    </citation>
    <scope>NUCLEOTIDE SEQUENCE [LARGE SCALE GENOMIC DNA]</scope>
    <source>
        <strain evidence="24 25">AZ0501</strain>
    </source>
</reference>
<evidence type="ECO:0000256" key="13">
    <source>
        <dbReference type="ARBA" id="ARBA00023014"/>
    </source>
</evidence>
<gene>
    <name evidence="24" type="ORF">BZG36_01218</name>
</gene>
<evidence type="ECO:0000256" key="8">
    <source>
        <dbReference type="ARBA" id="ARBA00022714"/>
    </source>
</evidence>
<dbReference type="Gene3D" id="1.10.150.120">
    <property type="entry name" value="[2Fe-2S]-binding domain"/>
    <property type="match status" value="1"/>
</dbReference>
<dbReference type="InterPro" id="IPR036318">
    <property type="entry name" value="FAD-bd_PCMH-like_sf"/>
</dbReference>
<dbReference type="InterPro" id="IPR036010">
    <property type="entry name" value="2Fe-2S_ferredoxin-like_sf"/>
</dbReference>
<evidence type="ECO:0000313" key="25">
    <source>
        <dbReference type="Proteomes" id="UP000242875"/>
    </source>
</evidence>
<dbReference type="NCBIfam" id="TIGR02963">
    <property type="entry name" value="xanthine_xdhA"/>
    <property type="match status" value="1"/>
</dbReference>
<dbReference type="InterPro" id="IPR016208">
    <property type="entry name" value="Ald_Oxase/xanthine_DH-like"/>
</dbReference>
<dbReference type="PANTHER" id="PTHR45444:SF3">
    <property type="entry name" value="XANTHINE DEHYDROGENASE"/>
    <property type="match status" value="1"/>
</dbReference>
<protein>
    <recommendedName>
        <fullName evidence="5">xanthine dehydrogenase</fullName>
        <ecNumber evidence="5">1.17.1.4</ecNumber>
    </recommendedName>
</protein>
<evidence type="ECO:0000259" key="20">
    <source>
        <dbReference type="PROSITE" id="PS50003"/>
    </source>
</evidence>
<feature type="compositionally biased region" description="Basic and acidic residues" evidence="19">
    <location>
        <begin position="259"/>
        <end position="270"/>
    </location>
</feature>
<comment type="caution">
    <text evidence="24">The sequence shown here is derived from an EMBL/GenBank/DDBJ whole genome shotgun (WGS) entry which is preliminary data.</text>
</comment>
<feature type="compositionally biased region" description="Basic and acidic residues" evidence="19">
    <location>
        <begin position="55"/>
        <end position="65"/>
    </location>
</feature>
<dbReference type="InterPro" id="IPR014307">
    <property type="entry name" value="Xanthine_DH_ssu"/>
</dbReference>
<dbReference type="InterPro" id="IPR016166">
    <property type="entry name" value="FAD-bd_PCMH"/>
</dbReference>
<evidence type="ECO:0000259" key="21">
    <source>
        <dbReference type="PROSITE" id="PS50200"/>
    </source>
</evidence>
<feature type="compositionally biased region" description="Polar residues" evidence="19">
    <location>
        <begin position="321"/>
        <end position="333"/>
    </location>
</feature>
<dbReference type="Gene3D" id="2.30.29.30">
    <property type="entry name" value="Pleckstrin-homology domain (PH domain)/Phosphotyrosine-binding domain (PTB)"/>
    <property type="match status" value="1"/>
</dbReference>
<evidence type="ECO:0000256" key="6">
    <source>
        <dbReference type="ARBA" id="ARBA00022505"/>
    </source>
</evidence>
<keyword evidence="6" id="KW-0500">Molybdenum</keyword>
<dbReference type="Gene3D" id="3.90.1170.50">
    <property type="entry name" value="Aldehyde oxidase/xanthine dehydrogenase, a/b hammerhead"/>
    <property type="match status" value="1"/>
</dbReference>
<dbReference type="Gene3D" id="3.30.390.50">
    <property type="entry name" value="CO dehydrogenase flavoprotein, C-terminal domain"/>
    <property type="match status" value="1"/>
</dbReference>
<dbReference type="GO" id="GO:0005506">
    <property type="term" value="F:iron ion binding"/>
    <property type="evidence" value="ECO:0007669"/>
    <property type="project" value="InterPro"/>
</dbReference>
<name>A0A261Y5U3_9FUNG</name>
<accession>A0A261Y5U3</accession>
<feature type="domain" description="Ras-associating" evidence="21">
    <location>
        <begin position="387"/>
        <end position="474"/>
    </location>
</feature>
<keyword evidence="13" id="KW-0411">Iron-sulfur</keyword>
<dbReference type="SUPFAM" id="SSF56176">
    <property type="entry name" value="FAD-binding/transporter-associated domain-like"/>
    <property type="match status" value="1"/>
</dbReference>
<organism evidence="24 25">
    <name type="scientific">Bifiguratus adelaidae</name>
    <dbReference type="NCBI Taxonomy" id="1938954"/>
    <lineage>
        <taxon>Eukaryota</taxon>
        <taxon>Fungi</taxon>
        <taxon>Fungi incertae sedis</taxon>
        <taxon>Mucoromycota</taxon>
        <taxon>Mucoromycotina</taxon>
        <taxon>Endogonomycetes</taxon>
        <taxon>Endogonales</taxon>
        <taxon>Endogonales incertae sedis</taxon>
        <taxon>Bifiguratus</taxon>
    </lineage>
</organism>
<dbReference type="InterPro" id="IPR029071">
    <property type="entry name" value="Ubiquitin-like_domsf"/>
</dbReference>
<dbReference type="FunFam" id="3.90.1170.50:FF:000001">
    <property type="entry name" value="Aldehyde oxidase 1"/>
    <property type="match status" value="1"/>
</dbReference>
<dbReference type="Gene3D" id="3.30.365.10">
    <property type="entry name" value="Aldehyde oxidase/xanthine dehydrogenase, molybdopterin binding domain"/>
    <property type="match status" value="4"/>
</dbReference>
<comment type="cofactor">
    <cofactor evidence="16">
        <name>[2Fe-2S] cluster</name>
        <dbReference type="ChEBI" id="CHEBI:190135"/>
    </cofactor>
</comment>
<dbReference type="InterPro" id="IPR008274">
    <property type="entry name" value="AldOxase/xan_DH_MoCoBD1"/>
</dbReference>
<dbReference type="PROSITE" id="PS00559">
    <property type="entry name" value="MOLYBDOPTERIN_EUK"/>
    <property type="match status" value="1"/>
</dbReference>
<dbReference type="Pfam" id="PF21989">
    <property type="entry name" value="RA_2"/>
    <property type="match status" value="1"/>
</dbReference>
<keyword evidence="7" id="KW-0285">Flavoprotein</keyword>
<dbReference type="InterPro" id="IPR036856">
    <property type="entry name" value="Ald_Oxase/Xan_DH_a/b_sf"/>
</dbReference>
<keyword evidence="12" id="KW-0408">Iron</keyword>
<dbReference type="Pfam" id="PF00111">
    <property type="entry name" value="Fer2"/>
    <property type="match status" value="1"/>
</dbReference>
<dbReference type="PROSITE" id="PS50200">
    <property type="entry name" value="RA"/>
    <property type="match status" value="1"/>
</dbReference>
<evidence type="ECO:0000313" key="24">
    <source>
        <dbReference type="EMBL" id="OZJ05979.1"/>
    </source>
</evidence>
<evidence type="ECO:0000256" key="12">
    <source>
        <dbReference type="ARBA" id="ARBA00023004"/>
    </source>
</evidence>
<dbReference type="Gene3D" id="3.30.43.10">
    <property type="entry name" value="Uridine Diphospho-n-acetylenolpyruvylglucosamine Reductase, domain 2"/>
    <property type="match status" value="1"/>
</dbReference>
<keyword evidence="14" id="KW-0520">NAD</keyword>
<proteinExistence type="inferred from homology"/>
<dbReference type="GO" id="GO:0043546">
    <property type="term" value="F:molybdopterin cofactor binding"/>
    <property type="evidence" value="ECO:0007669"/>
    <property type="project" value="InterPro"/>
</dbReference>
<evidence type="ECO:0000256" key="14">
    <source>
        <dbReference type="ARBA" id="ARBA00023027"/>
    </source>
</evidence>
<dbReference type="SUPFAM" id="SSF54665">
    <property type="entry name" value="CO dehydrogenase molybdoprotein N-domain-like"/>
    <property type="match status" value="1"/>
</dbReference>
<dbReference type="PROSITE" id="PS00197">
    <property type="entry name" value="2FE2S_FER_1"/>
    <property type="match status" value="1"/>
</dbReference>
<sequence>MDHESSTSSDIFYDAYSSQSPRVGRSRASRQLTGSVEVAMEQLQQELDEIKELLRSRESSNRDSDPATVIKPAKSNDTLEAAAGQAFDNPSQTLSTLDSSFGQKRRTTRYSYVLAIDTSRSNDGMVNSSLKAAIVLDKRDTDNDIREASPSQLTVATAFNAEQQPHRVPSVPLTHSDKEDDNVPIMTESPRPVDELPGLLPRSSNPSNTACLGAVHDKDDDDNSPIGRTLGLLSPTSYKVGTDISAFDQIEVVPTKTESTSHRERGRMVERQTPITQTVRSGVRSPTTANSIRPPNVQQRGRTKSNGSDTAVEAPAKLPHQRSNSPEKSPKSTVRSRARSKSRTRDPLLPTQPAPFKPLIDLQATQETPQFKTSAPTVTRPQPQDIKTFTARIYINDSRKHQVVELTSLMTVGAVIQQLRQQNYLSDDSAWTLFEMANDYHIERPLKDWEVVTDILLSWADPQRNALLVKKYMFRNSLLYDANVSETEKILEGWLHVEVKKGKWQKRWVFVRDNIVYFAKDKKSNNETALCHLTTFDVFTPTQSFRKAPTSHQFVLKSLDNPKIFENPDDDYIYYLCCEANDTLKHWVLRLRILKTLIQFNRHPERVLSPLSPISASFAVSQEPLITVNNDNAIASALPKRTDEELRQYAENMKRNVDPIPRPVIRNLIFYLNGTRVKLHNPDPSLTLLQYIRSTGLTGTKLGCAEGGCGACTVLVSSFNHNTQRIHHTSVNACLAPLVSMANRHVITTEGIGNANNPHPVQERIALSHGSQCGFCTPGIVMALYALLRNHPRPTVKEIEEGFDGNLCRCTGYRPILDAARTFAVDVCCGGKANGKGEGTTNGNGVAKPPAKLNGCSMGTACCKNTPNLSNSKEASTAYEFPKVDFKKYDPSQELIFPPKLIKTPLVPLAFESETKKWFRPTTLGELFALKSQYPNAKLVAGNSEIGIEVKFKRLVYPVNIYVSDIPDLRSVEWLDNGLRVGANLTINGFQNVLEEAVKSMPKHKTEAFRAFLENIRWFAGNQIRNVATLAGNIATASPISDLNPVFVASNAVLTVVHPDDGAREIPMTDFFLGYRQTRLTAPDVICNIFIPFSRQGEYIRAYKQAKRRDDDIAIANAGLRVVIDSDTRKVTDATFAYGGLGPTTIQAKVAVKNLIGQTWGDSAVFDRMVTDLPVDLPLSFGSPGGMPAFRKALSGSFLYKFWNDVGLKIGLAEKDGIDPQAVVNIERGPSTSWRSFEHLNPQSVVGQPIPHLSAIKQVTGEALYTDDIPRVHNEVYAALVMSQKPRAKILSVDASEALEVDGVIDYVSLKDLPGNNIWGGGPTKDEQLFADGEVFCVGQTIGLILAENQMIAQHAARLVKVEYEVLPHILTIQEAIAAKSFYPPRPSIQRGDTAKGFAESYKIFEGDVHIGGQEQFYLETQASLVVPKGEDDEMDIFSSTQNATETQLVVASALGVPSNRIYCRVKRLGGGFGGKETRSIPLAATLAVAAKKLRRPVRCMLDRDEDMITSGQRHPFYAKYKVGVSKEGKVLAYELDIYNNAGWTADLSQAVLERSLSHCDNCYYVPNVHVRGYMCKTNIHSNTAFRGFGGPQGMFVAETWVEEVADGMAIPVEKFREMNLYKEGQLTHFNQELTDWNLPPLYYEVKKSSEYDRRRKEIDEFNSKSKWLKRGLSIIPTKFGISFTALHMNQAGALVHIYEDGSILLSHGGVEMGQGLHTKMVQ</sequence>
<dbReference type="InterPro" id="IPR016167">
    <property type="entry name" value="FAD-bd_PCMH_sub1"/>
</dbReference>
<dbReference type="Pfam" id="PF02738">
    <property type="entry name" value="MoCoBD_1"/>
    <property type="match status" value="1"/>
</dbReference>
<feature type="compositionally biased region" description="Polar residues" evidence="19">
    <location>
        <begin position="273"/>
        <end position="309"/>
    </location>
</feature>
<dbReference type="Pfam" id="PF03450">
    <property type="entry name" value="CO_deh_flav_C"/>
    <property type="match status" value="1"/>
</dbReference>
<comment type="cofactor">
    <cofactor evidence="2">
        <name>FAD</name>
        <dbReference type="ChEBI" id="CHEBI:57692"/>
    </cofactor>
</comment>
<dbReference type="OrthoDB" id="8300278at2759"/>
<evidence type="ECO:0000256" key="19">
    <source>
        <dbReference type="SAM" id="MobiDB-lite"/>
    </source>
</evidence>
<evidence type="ECO:0000259" key="22">
    <source>
        <dbReference type="PROSITE" id="PS51085"/>
    </source>
</evidence>
<dbReference type="InterPro" id="IPR001849">
    <property type="entry name" value="PH_domain"/>
</dbReference>
<dbReference type="SUPFAM" id="SSF54292">
    <property type="entry name" value="2Fe-2S ferredoxin-like"/>
    <property type="match status" value="1"/>
</dbReference>
<dbReference type="Gene3D" id="3.10.20.90">
    <property type="entry name" value="Phosphatidylinositol 3-kinase Catalytic Subunit, Chain A, domain 1"/>
    <property type="match status" value="1"/>
</dbReference>
<keyword evidence="11" id="KW-0560">Oxidoreductase</keyword>
<keyword evidence="15" id="KW-0576">Peroxisome</keyword>
<feature type="domain" description="2Fe-2S ferredoxin-type" evidence="22">
    <location>
        <begin position="666"/>
        <end position="752"/>
    </location>
</feature>
<dbReference type="InterPro" id="IPR016169">
    <property type="entry name" value="FAD-bd_PCMH_sub2"/>
</dbReference>
<keyword evidence="8" id="KW-0001">2Fe-2S</keyword>
<comment type="similarity">
    <text evidence="4">Belongs to the xanthine dehydrogenase family.</text>
</comment>
<keyword evidence="9" id="KW-0479">Metal-binding</keyword>
<dbReference type="FunFam" id="3.30.365.10:FF:000001">
    <property type="entry name" value="Xanthine dehydrogenase oxidase"/>
    <property type="match status" value="1"/>
</dbReference>
<comment type="catalytic activity">
    <reaction evidence="17">
        <text>xanthine + NAD(+) + H2O = urate + NADH + H(+)</text>
        <dbReference type="Rhea" id="RHEA:16669"/>
        <dbReference type="ChEBI" id="CHEBI:15377"/>
        <dbReference type="ChEBI" id="CHEBI:15378"/>
        <dbReference type="ChEBI" id="CHEBI:17712"/>
        <dbReference type="ChEBI" id="CHEBI:17775"/>
        <dbReference type="ChEBI" id="CHEBI:57540"/>
        <dbReference type="ChEBI" id="CHEBI:57945"/>
        <dbReference type="EC" id="1.17.1.4"/>
    </reaction>
</comment>
<feature type="region of interest" description="Disordered" evidence="19">
    <location>
        <begin position="216"/>
        <end position="235"/>
    </location>
</feature>
<evidence type="ECO:0000256" key="15">
    <source>
        <dbReference type="ARBA" id="ARBA00023140"/>
    </source>
</evidence>
<dbReference type="GO" id="GO:0004854">
    <property type="term" value="F:xanthine dehydrogenase activity"/>
    <property type="evidence" value="ECO:0007669"/>
    <property type="project" value="UniProtKB-EC"/>
</dbReference>
<feature type="region of interest" description="Disordered" evidence="19">
    <location>
        <begin position="55"/>
        <end position="75"/>
    </location>
</feature>
<evidence type="ECO:0000256" key="7">
    <source>
        <dbReference type="ARBA" id="ARBA00022630"/>
    </source>
</evidence>
<evidence type="ECO:0000256" key="18">
    <source>
        <dbReference type="ARBA" id="ARBA00049517"/>
    </source>
</evidence>
<evidence type="ECO:0000256" key="11">
    <source>
        <dbReference type="ARBA" id="ARBA00023002"/>
    </source>
</evidence>
<dbReference type="SUPFAM" id="SSF47741">
    <property type="entry name" value="CO dehydrogenase ISP C-domain like"/>
    <property type="match status" value="1"/>
</dbReference>
<dbReference type="InterPro" id="IPR002346">
    <property type="entry name" value="Mopterin_DH_FAD-bd"/>
</dbReference>
<dbReference type="InterPro" id="IPR036884">
    <property type="entry name" value="2Fe-2S-bd_dom_sf"/>
</dbReference>
<feature type="region of interest" description="Disordered" evidence="19">
    <location>
        <begin position="1"/>
        <end position="32"/>
    </location>
</feature>
<keyword evidence="10" id="KW-0274">FAD</keyword>
<dbReference type="EC" id="1.17.1.4" evidence="5"/>
<evidence type="ECO:0000256" key="1">
    <source>
        <dbReference type="ARBA" id="ARBA00001924"/>
    </source>
</evidence>
<keyword evidence="25" id="KW-1185">Reference proteome</keyword>
<feature type="domain" description="PH" evidence="20">
    <location>
        <begin position="488"/>
        <end position="596"/>
    </location>
</feature>
<dbReference type="PROSITE" id="PS51085">
    <property type="entry name" value="2FE2S_FER_2"/>
    <property type="match status" value="1"/>
</dbReference>
<evidence type="ECO:0000256" key="10">
    <source>
        <dbReference type="ARBA" id="ARBA00022827"/>
    </source>
</evidence>
<dbReference type="PROSITE" id="PS51387">
    <property type="entry name" value="FAD_PCMH"/>
    <property type="match status" value="1"/>
</dbReference>
<dbReference type="InterPro" id="IPR000159">
    <property type="entry name" value="RA_dom"/>
</dbReference>
<dbReference type="SMART" id="SM01008">
    <property type="entry name" value="Ald_Xan_dh_C"/>
    <property type="match status" value="1"/>
</dbReference>
<dbReference type="SMART" id="SM00233">
    <property type="entry name" value="PH"/>
    <property type="match status" value="1"/>
</dbReference>
<dbReference type="InterPro" id="IPR037165">
    <property type="entry name" value="AldOxase/xan_DH_Mopterin-bd_sf"/>
</dbReference>
<dbReference type="GO" id="GO:0051537">
    <property type="term" value="F:2 iron, 2 sulfur cluster binding"/>
    <property type="evidence" value="ECO:0007669"/>
    <property type="project" value="UniProtKB-KW"/>
</dbReference>
<evidence type="ECO:0000256" key="17">
    <source>
        <dbReference type="ARBA" id="ARBA00049017"/>
    </source>
</evidence>
<dbReference type="Pfam" id="PF01315">
    <property type="entry name" value="Ald_Xan_dh_C"/>
    <property type="match status" value="1"/>
</dbReference>
<feature type="domain" description="FAD-binding PCMH-type" evidence="23">
    <location>
        <begin position="911"/>
        <end position="1096"/>
    </location>
</feature>
<dbReference type="EMBL" id="MVBO01000008">
    <property type="protein sequence ID" value="OZJ05979.1"/>
    <property type="molecule type" value="Genomic_DNA"/>
</dbReference>
<dbReference type="InterPro" id="IPR001041">
    <property type="entry name" value="2Fe-2S_ferredoxin-type"/>
</dbReference>
<dbReference type="PROSITE" id="PS50003">
    <property type="entry name" value="PH_DOMAIN"/>
    <property type="match status" value="1"/>
</dbReference>
<dbReference type="FunFam" id="3.30.365.10:FF:000003">
    <property type="entry name" value="Aldehyde oxidase 1"/>
    <property type="match status" value="1"/>
</dbReference>
<dbReference type="InterPro" id="IPR022407">
    <property type="entry name" value="OxRdtase_Mopterin_BS"/>
</dbReference>
<evidence type="ECO:0000256" key="9">
    <source>
        <dbReference type="ARBA" id="ARBA00022723"/>
    </source>
</evidence>
<dbReference type="InterPro" id="IPR012675">
    <property type="entry name" value="Beta-grasp_dom_sf"/>
</dbReference>
<dbReference type="FunFam" id="3.30.465.10:FF:000004">
    <property type="entry name" value="Xanthine dehydrogenase/oxidase"/>
    <property type="match status" value="1"/>
</dbReference>
<dbReference type="Gene3D" id="3.10.20.30">
    <property type="match status" value="1"/>
</dbReference>
<dbReference type="GO" id="GO:0007165">
    <property type="term" value="P:signal transduction"/>
    <property type="evidence" value="ECO:0007669"/>
    <property type="project" value="InterPro"/>
</dbReference>
<dbReference type="PANTHER" id="PTHR45444">
    <property type="entry name" value="XANTHINE DEHYDROGENASE"/>
    <property type="match status" value="1"/>
</dbReference>
<evidence type="ECO:0000256" key="3">
    <source>
        <dbReference type="ARBA" id="ARBA00004275"/>
    </source>
</evidence>
<dbReference type="InterPro" id="IPR000674">
    <property type="entry name" value="Ald_Oxase/Xan_DH_a/b"/>
</dbReference>
<dbReference type="Pfam" id="PF00169">
    <property type="entry name" value="PH"/>
    <property type="match status" value="1"/>
</dbReference>
<evidence type="ECO:0000256" key="16">
    <source>
        <dbReference type="ARBA" id="ARBA00034078"/>
    </source>
</evidence>
<dbReference type="Pfam" id="PF20256">
    <property type="entry name" value="MoCoBD_2"/>
    <property type="match status" value="1"/>
</dbReference>
<dbReference type="InterPro" id="IPR046867">
    <property type="entry name" value="AldOxase/xan_DH_MoCoBD2"/>
</dbReference>
<dbReference type="InterPro" id="IPR005107">
    <property type="entry name" value="CO_DH_flav_C"/>
</dbReference>
<dbReference type="SUPFAM" id="SSF50729">
    <property type="entry name" value="PH domain-like"/>
    <property type="match status" value="1"/>
</dbReference>